<dbReference type="AlphaFoldDB" id="A0A2R5GXK2"/>
<feature type="region of interest" description="Disordered" evidence="1">
    <location>
        <begin position="1"/>
        <end position="27"/>
    </location>
</feature>
<organism evidence="2 3">
    <name type="scientific">Hondaea fermentalgiana</name>
    <dbReference type="NCBI Taxonomy" id="2315210"/>
    <lineage>
        <taxon>Eukaryota</taxon>
        <taxon>Sar</taxon>
        <taxon>Stramenopiles</taxon>
        <taxon>Bigyra</taxon>
        <taxon>Labyrinthulomycetes</taxon>
        <taxon>Thraustochytrida</taxon>
        <taxon>Thraustochytriidae</taxon>
        <taxon>Hondaea</taxon>
    </lineage>
</organism>
<keyword evidence="3" id="KW-1185">Reference proteome</keyword>
<feature type="compositionally biased region" description="Low complexity" evidence="1">
    <location>
        <begin position="301"/>
        <end position="327"/>
    </location>
</feature>
<dbReference type="Proteomes" id="UP000241890">
    <property type="component" value="Unassembled WGS sequence"/>
</dbReference>
<proteinExistence type="predicted"/>
<protein>
    <submittedName>
        <fullName evidence="2">Uncharacterized protein</fullName>
    </submittedName>
</protein>
<dbReference type="InParanoid" id="A0A2R5GXK2"/>
<comment type="caution">
    <text evidence="2">The sequence shown here is derived from an EMBL/GenBank/DDBJ whole genome shotgun (WGS) entry which is preliminary data.</text>
</comment>
<evidence type="ECO:0000256" key="1">
    <source>
        <dbReference type="SAM" id="MobiDB-lite"/>
    </source>
</evidence>
<evidence type="ECO:0000313" key="3">
    <source>
        <dbReference type="Proteomes" id="UP000241890"/>
    </source>
</evidence>
<gene>
    <name evidence="2" type="ORF">FCC1311_107422</name>
</gene>
<accession>A0A2R5GXK2</accession>
<evidence type="ECO:0000313" key="2">
    <source>
        <dbReference type="EMBL" id="GBG34518.1"/>
    </source>
</evidence>
<feature type="region of interest" description="Disordered" evidence="1">
    <location>
        <begin position="301"/>
        <end position="334"/>
    </location>
</feature>
<sequence>MFPGITGNRDRPSTTDSHDLPPSEDEQNCRMQDIGATLDAVKAAQARAENTDAVFAQLWRERTAWAKDCLEAHGINDKIAARDAALAARFADIDTDDKDPLVQLLARDASLAGTSSSQIELSSDDQNGEIKSDCEHLLRATESAQAQVEYAAAECASADLARLVARFGTVELEHRRRHLLARWMAAEALSGELIASSRLTHHVEAYISALEQKHSFVRGASQSLASRWPELSESVYEPLYHEIDRPLSSSSKIVAPIPLGQDAHNELPIADFIKLLLQEDDSGMCNSVQIPALCALSLETSHSPKSSSSPKTSQHAAGAAWGQNAGQRPPWNPSVLVHDPIRTRGGAEPIGKRQLAHLFSSNSSLAVRTEKDNIQRAMYAVSTSARSPMATPTSDAKATLSPSLVKARIDAVLLAD</sequence>
<reference evidence="2 3" key="1">
    <citation type="submission" date="2017-12" db="EMBL/GenBank/DDBJ databases">
        <title>Sequencing, de novo assembly and annotation of complete genome of a new Thraustochytrid species, strain FCC1311.</title>
        <authorList>
            <person name="Sedici K."/>
            <person name="Godart F."/>
            <person name="Aiese Cigliano R."/>
            <person name="Sanseverino W."/>
            <person name="Barakat M."/>
            <person name="Ortet P."/>
            <person name="Marechal E."/>
            <person name="Cagnac O."/>
            <person name="Amato A."/>
        </authorList>
    </citation>
    <scope>NUCLEOTIDE SEQUENCE [LARGE SCALE GENOMIC DNA]</scope>
</reference>
<dbReference type="EMBL" id="BEYU01000198">
    <property type="protein sequence ID" value="GBG34518.1"/>
    <property type="molecule type" value="Genomic_DNA"/>
</dbReference>
<name>A0A2R5GXK2_9STRA</name>
<feature type="compositionally biased region" description="Basic and acidic residues" evidence="1">
    <location>
        <begin position="8"/>
        <end position="21"/>
    </location>
</feature>